<feature type="domain" description="AF1548-like C-terminal" evidence="2">
    <location>
        <begin position="234"/>
        <end position="286"/>
    </location>
</feature>
<evidence type="ECO:0000313" key="3">
    <source>
        <dbReference type="EMBL" id="PIP31356.1"/>
    </source>
</evidence>
<accession>A0A2G9ZDW5</accession>
<dbReference type="InterPro" id="IPR007560">
    <property type="entry name" value="Restrct_endonuc_IV_Mrr"/>
</dbReference>
<name>A0A2G9ZDW5_9BACT</name>
<dbReference type="SUPFAM" id="SSF52980">
    <property type="entry name" value="Restriction endonuclease-like"/>
    <property type="match status" value="1"/>
</dbReference>
<sequence length="289" mass="32590">MALNILIKKNMTSKTKKFFVVNQQGQKEPFSFQKVLQSAKRVGATHRMAQEIAQKIEKEVVEGMETRVIFEKIKAFLVKEMPSASLKFSLKDAMRKLGPTGFPFEKFIGKVLEKNGYKVKLNQIVKGKCVEYEIDCLTEKGGEVYLVECKYRNLASDVVDTQNVAILYAKFLDITSKNTPLNGFKGTINPLLATNAKFTTRAIKYANCVGVSLLGWKYPQTQGLERLIDENKLYPITILPSLNKNLLLLLNQAGIVLVDELLKANQNNQLNFIPANQLNRIISEAKLLE</sequence>
<dbReference type="GO" id="GO:0009307">
    <property type="term" value="P:DNA restriction-modification system"/>
    <property type="evidence" value="ECO:0007669"/>
    <property type="project" value="InterPro"/>
</dbReference>
<dbReference type="Pfam" id="PF04471">
    <property type="entry name" value="Mrr_cat"/>
    <property type="match status" value="1"/>
</dbReference>
<gene>
    <name evidence="3" type="ORF">COX24_04065</name>
</gene>
<dbReference type="Gene3D" id="3.40.1350.10">
    <property type="match status" value="1"/>
</dbReference>
<dbReference type="InterPro" id="IPR011856">
    <property type="entry name" value="tRNA_endonuc-like_dom_sf"/>
</dbReference>
<protein>
    <submittedName>
        <fullName evidence="3">Uncharacterized protein</fullName>
    </submittedName>
</protein>
<proteinExistence type="predicted"/>
<feature type="domain" description="Restriction endonuclease type IV Mrr" evidence="1">
    <location>
        <begin position="101"/>
        <end position="213"/>
    </location>
</feature>
<dbReference type="EMBL" id="PCSB01000086">
    <property type="protein sequence ID" value="PIP31356.1"/>
    <property type="molecule type" value="Genomic_DNA"/>
</dbReference>
<dbReference type="Pfam" id="PF22357">
    <property type="entry name" value="AF1548-like_C"/>
    <property type="match status" value="1"/>
</dbReference>
<dbReference type="Proteomes" id="UP000230447">
    <property type="component" value="Unassembled WGS sequence"/>
</dbReference>
<dbReference type="AlphaFoldDB" id="A0A2G9ZDW5"/>
<dbReference type="GO" id="GO:0003677">
    <property type="term" value="F:DNA binding"/>
    <property type="evidence" value="ECO:0007669"/>
    <property type="project" value="InterPro"/>
</dbReference>
<dbReference type="GO" id="GO:0004519">
    <property type="term" value="F:endonuclease activity"/>
    <property type="evidence" value="ECO:0007669"/>
    <property type="project" value="InterPro"/>
</dbReference>
<comment type="caution">
    <text evidence="3">The sequence shown here is derived from an EMBL/GenBank/DDBJ whole genome shotgun (WGS) entry which is preliminary data.</text>
</comment>
<dbReference type="InterPro" id="IPR054374">
    <property type="entry name" value="AF1548-like_C"/>
</dbReference>
<evidence type="ECO:0000259" key="1">
    <source>
        <dbReference type="Pfam" id="PF04471"/>
    </source>
</evidence>
<dbReference type="InterPro" id="IPR011335">
    <property type="entry name" value="Restrct_endonuc-II-like"/>
</dbReference>
<organism evidence="3 4">
    <name type="scientific">bacterium (Candidatus Gribaldobacteria) CG23_combo_of_CG06-09_8_20_14_all_37_87_8</name>
    <dbReference type="NCBI Taxonomy" id="2014278"/>
    <lineage>
        <taxon>Bacteria</taxon>
        <taxon>Candidatus Gribaldobacteria</taxon>
    </lineage>
</organism>
<evidence type="ECO:0000259" key="2">
    <source>
        <dbReference type="Pfam" id="PF22357"/>
    </source>
</evidence>
<reference evidence="3 4" key="1">
    <citation type="submission" date="2017-09" db="EMBL/GenBank/DDBJ databases">
        <title>Depth-based differentiation of microbial function through sediment-hosted aquifers and enrichment of novel symbionts in the deep terrestrial subsurface.</title>
        <authorList>
            <person name="Probst A.J."/>
            <person name="Ladd B."/>
            <person name="Jarett J.K."/>
            <person name="Geller-Mcgrath D.E."/>
            <person name="Sieber C.M."/>
            <person name="Emerson J.B."/>
            <person name="Anantharaman K."/>
            <person name="Thomas B.C."/>
            <person name="Malmstrom R."/>
            <person name="Stieglmeier M."/>
            <person name="Klingl A."/>
            <person name="Woyke T."/>
            <person name="Ryan C.M."/>
            <person name="Banfield J.F."/>
        </authorList>
    </citation>
    <scope>NUCLEOTIDE SEQUENCE [LARGE SCALE GENOMIC DNA]</scope>
    <source>
        <strain evidence="3">CG23_combo_of_CG06-09_8_20_14_all_37_87_8</strain>
    </source>
</reference>
<evidence type="ECO:0000313" key="4">
    <source>
        <dbReference type="Proteomes" id="UP000230447"/>
    </source>
</evidence>